<accession>A0AAU9MDI4</accession>
<dbReference type="Proteomes" id="UP001157418">
    <property type="component" value="Unassembled WGS sequence"/>
</dbReference>
<evidence type="ECO:0000256" key="3">
    <source>
        <dbReference type="SAM" id="MobiDB-lite"/>
    </source>
</evidence>
<feature type="region of interest" description="Disordered" evidence="3">
    <location>
        <begin position="127"/>
        <end position="150"/>
    </location>
</feature>
<evidence type="ECO:0000313" key="5">
    <source>
        <dbReference type="Proteomes" id="UP001157418"/>
    </source>
</evidence>
<reference evidence="4 5" key="1">
    <citation type="submission" date="2022-01" db="EMBL/GenBank/DDBJ databases">
        <authorList>
            <person name="Xiong W."/>
            <person name="Schranz E."/>
        </authorList>
    </citation>
    <scope>NUCLEOTIDE SEQUENCE [LARGE SCALE GENOMIC DNA]</scope>
</reference>
<gene>
    <name evidence="4" type="ORF">LVIROSA_LOCUS9991</name>
</gene>
<comment type="caution">
    <text evidence="4">The sequence shown here is derived from an EMBL/GenBank/DDBJ whole genome shotgun (WGS) entry which is preliminary data.</text>
</comment>
<keyword evidence="2" id="KW-0539">Nucleus</keyword>
<feature type="region of interest" description="Disordered" evidence="3">
    <location>
        <begin position="1"/>
        <end position="89"/>
    </location>
</feature>
<sequence length="174" mass="19670">MGEGKNQNYNKDHHNHHHHQNKKWDVMEEEADKYKHEHKHPCSSNEEACSTISDGSSSSITCCSSSSSSDTTDDASSSSANSSRSSLYDLSDLMSQLPIKRGLSKFYHGKSDSFSSLARVTSIEDLPKKEHKMKKKKKSYRSHTLPKPIISKRKSRGYLKKKFGSSSMKKKIDE</sequence>
<evidence type="ECO:0000256" key="1">
    <source>
        <dbReference type="ARBA" id="ARBA00004123"/>
    </source>
</evidence>
<dbReference type="InterPro" id="IPR051992">
    <property type="entry name" value="OxStress_Response_Reg"/>
</dbReference>
<feature type="compositionally biased region" description="Low complexity" evidence="3">
    <location>
        <begin position="48"/>
        <end position="89"/>
    </location>
</feature>
<dbReference type="PANTHER" id="PTHR33172">
    <property type="entry name" value="OS08G0516900 PROTEIN"/>
    <property type="match status" value="1"/>
</dbReference>
<evidence type="ECO:0000256" key="2">
    <source>
        <dbReference type="ARBA" id="ARBA00023242"/>
    </source>
</evidence>
<comment type="subcellular location">
    <subcellularLocation>
        <location evidence="1">Nucleus</location>
    </subcellularLocation>
</comment>
<feature type="compositionally biased region" description="Basic residues" evidence="3">
    <location>
        <begin position="129"/>
        <end position="141"/>
    </location>
</feature>
<organism evidence="4 5">
    <name type="scientific">Lactuca virosa</name>
    <dbReference type="NCBI Taxonomy" id="75947"/>
    <lineage>
        <taxon>Eukaryota</taxon>
        <taxon>Viridiplantae</taxon>
        <taxon>Streptophyta</taxon>
        <taxon>Embryophyta</taxon>
        <taxon>Tracheophyta</taxon>
        <taxon>Spermatophyta</taxon>
        <taxon>Magnoliopsida</taxon>
        <taxon>eudicotyledons</taxon>
        <taxon>Gunneridae</taxon>
        <taxon>Pentapetalae</taxon>
        <taxon>asterids</taxon>
        <taxon>campanulids</taxon>
        <taxon>Asterales</taxon>
        <taxon>Asteraceae</taxon>
        <taxon>Cichorioideae</taxon>
        <taxon>Cichorieae</taxon>
        <taxon>Lactucinae</taxon>
        <taxon>Lactuca</taxon>
    </lineage>
</organism>
<dbReference type="GO" id="GO:0006950">
    <property type="term" value="P:response to stress"/>
    <property type="evidence" value="ECO:0007669"/>
    <property type="project" value="UniProtKB-ARBA"/>
</dbReference>
<protein>
    <submittedName>
        <fullName evidence="4">Uncharacterized protein</fullName>
    </submittedName>
</protein>
<dbReference type="EMBL" id="CAKMRJ010001112">
    <property type="protein sequence ID" value="CAH1422673.1"/>
    <property type="molecule type" value="Genomic_DNA"/>
</dbReference>
<name>A0AAU9MDI4_9ASTR</name>
<keyword evidence="5" id="KW-1185">Reference proteome</keyword>
<evidence type="ECO:0000313" key="4">
    <source>
        <dbReference type="EMBL" id="CAH1422673.1"/>
    </source>
</evidence>
<dbReference type="AlphaFoldDB" id="A0AAU9MDI4"/>
<dbReference type="GO" id="GO:0005634">
    <property type="term" value="C:nucleus"/>
    <property type="evidence" value="ECO:0007669"/>
    <property type="project" value="UniProtKB-SubCell"/>
</dbReference>
<dbReference type="PANTHER" id="PTHR33172:SF99">
    <property type="entry name" value="COLD INDUCED PROTEIN-LIKE"/>
    <property type="match status" value="1"/>
</dbReference>
<proteinExistence type="predicted"/>